<protein>
    <submittedName>
        <fullName evidence="1">Uncharacterized protein</fullName>
    </submittedName>
</protein>
<evidence type="ECO:0000313" key="2">
    <source>
        <dbReference type="Proteomes" id="UP000683925"/>
    </source>
</evidence>
<dbReference type="AlphaFoldDB" id="A0A8S1ULH7"/>
<accession>A0A8S1ULH7</accession>
<keyword evidence="2" id="KW-1185">Reference proteome</keyword>
<dbReference type="Proteomes" id="UP000683925">
    <property type="component" value="Unassembled WGS sequence"/>
</dbReference>
<comment type="caution">
    <text evidence="1">The sequence shown here is derived from an EMBL/GenBank/DDBJ whole genome shotgun (WGS) entry which is preliminary data.</text>
</comment>
<sequence length="71" mass="8588">MNNQSVHECYNLKINVKQFRQISFLICLKTKIIECYKQEEDVKLIINVMIKNQTQFSTFNIRKCIIFQENE</sequence>
<evidence type="ECO:0000313" key="1">
    <source>
        <dbReference type="EMBL" id="CAD8164572.1"/>
    </source>
</evidence>
<proteinExistence type="predicted"/>
<organism evidence="1 2">
    <name type="scientific">Paramecium octaurelia</name>
    <dbReference type="NCBI Taxonomy" id="43137"/>
    <lineage>
        <taxon>Eukaryota</taxon>
        <taxon>Sar</taxon>
        <taxon>Alveolata</taxon>
        <taxon>Ciliophora</taxon>
        <taxon>Intramacronucleata</taxon>
        <taxon>Oligohymenophorea</taxon>
        <taxon>Peniculida</taxon>
        <taxon>Parameciidae</taxon>
        <taxon>Paramecium</taxon>
    </lineage>
</organism>
<gene>
    <name evidence="1" type="ORF">POCTA_138.1.T0450121</name>
</gene>
<reference evidence="1" key="1">
    <citation type="submission" date="2021-01" db="EMBL/GenBank/DDBJ databases">
        <authorList>
            <consortium name="Genoscope - CEA"/>
            <person name="William W."/>
        </authorList>
    </citation>
    <scope>NUCLEOTIDE SEQUENCE</scope>
</reference>
<dbReference type="EMBL" id="CAJJDP010000045">
    <property type="protein sequence ID" value="CAD8164572.1"/>
    <property type="molecule type" value="Genomic_DNA"/>
</dbReference>
<name>A0A8S1ULH7_PAROT</name>